<dbReference type="RefSeq" id="WP_379911459.1">
    <property type="nucleotide sequence ID" value="NZ_JBHSWE010000001.1"/>
</dbReference>
<dbReference type="EMBL" id="JBHSWE010000001">
    <property type="protein sequence ID" value="MFC6673063.1"/>
    <property type="molecule type" value="Genomic_DNA"/>
</dbReference>
<feature type="transmembrane region" description="Helical" evidence="1">
    <location>
        <begin position="38"/>
        <end position="59"/>
    </location>
</feature>
<name>A0ABW2A6J5_9GAMM</name>
<dbReference type="Proteomes" id="UP001596422">
    <property type="component" value="Unassembled WGS sequence"/>
</dbReference>
<reference evidence="3" key="1">
    <citation type="journal article" date="2019" name="Int. J. Syst. Evol. Microbiol.">
        <title>The Global Catalogue of Microorganisms (GCM) 10K type strain sequencing project: providing services to taxonomists for standard genome sequencing and annotation.</title>
        <authorList>
            <consortium name="The Broad Institute Genomics Platform"/>
            <consortium name="The Broad Institute Genome Sequencing Center for Infectious Disease"/>
            <person name="Wu L."/>
            <person name="Ma J."/>
        </authorList>
    </citation>
    <scope>NUCLEOTIDE SEQUENCE [LARGE SCALE GENOMIC DNA]</scope>
    <source>
        <strain evidence="3">NBRC 111756</strain>
    </source>
</reference>
<evidence type="ECO:0000256" key="1">
    <source>
        <dbReference type="SAM" id="Phobius"/>
    </source>
</evidence>
<accession>A0ABW2A6J5</accession>
<comment type="caution">
    <text evidence="2">The sequence shown here is derived from an EMBL/GenBank/DDBJ whole genome shotgun (WGS) entry which is preliminary data.</text>
</comment>
<feature type="transmembrane region" description="Helical" evidence="1">
    <location>
        <begin position="71"/>
        <end position="91"/>
    </location>
</feature>
<keyword evidence="1" id="KW-0812">Transmembrane</keyword>
<keyword evidence="1" id="KW-0472">Membrane</keyword>
<sequence length="142" mass="15119">MFRLFKPVLYVCGLLALLMTGLMLLPALIGWWRGDTETLAFLESALVTGLTGVLLVVGCRSRDFSLAPRQLYLLTSFSWVLLSVAGALPWYSAMPISALPMPSSRPCRVSLPPARRSSAGSRDCRTACCCGAPCCSGSAASA</sequence>
<keyword evidence="3" id="KW-1185">Reference proteome</keyword>
<evidence type="ECO:0000313" key="3">
    <source>
        <dbReference type="Proteomes" id="UP001596422"/>
    </source>
</evidence>
<evidence type="ECO:0008006" key="4">
    <source>
        <dbReference type="Google" id="ProtNLM"/>
    </source>
</evidence>
<gene>
    <name evidence="2" type="ORF">ACFQDL_25475</name>
</gene>
<keyword evidence="1" id="KW-1133">Transmembrane helix</keyword>
<evidence type="ECO:0000313" key="2">
    <source>
        <dbReference type="EMBL" id="MFC6673063.1"/>
    </source>
</evidence>
<proteinExistence type="predicted"/>
<protein>
    <recommendedName>
        <fullName evidence="4">Potassium transporter TrkH</fullName>
    </recommendedName>
</protein>
<organism evidence="2 3">
    <name type="scientific">Marinobacterium aestuariivivens</name>
    <dbReference type="NCBI Taxonomy" id="1698799"/>
    <lineage>
        <taxon>Bacteria</taxon>
        <taxon>Pseudomonadati</taxon>
        <taxon>Pseudomonadota</taxon>
        <taxon>Gammaproteobacteria</taxon>
        <taxon>Oceanospirillales</taxon>
        <taxon>Oceanospirillaceae</taxon>
        <taxon>Marinobacterium</taxon>
    </lineage>
</organism>
<feature type="transmembrane region" description="Helical" evidence="1">
    <location>
        <begin position="7"/>
        <end position="32"/>
    </location>
</feature>